<dbReference type="PANTHER" id="PTHR24067">
    <property type="entry name" value="UBIQUITIN-CONJUGATING ENZYME E2"/>
    <property type="match status" value="1"/>
</dbReference>
<evidence type="ECO:0000256" key="2">
    <source>
        <dbReference type="ARBA" id="ARBA00022786"/>
    </source>
</evidence>
<reference evidence="6" key="3">
    <citation type="submission" date="2025-08" db="UniProtKB">
        <authorList>
            <consortium name="Ensembl"/>
        </authorList>
    </citation>
    <scope>IDENTIFICATION</scope>
</reference>
<evidence type="ECO:0000259" key="5">
    <source>
        <dbReference type="PROSITE" id="PS50127"/>
    </source>
</evidence>
<dbReference type="InterPro" id="IPR013216">
    <property type="entry name" value="Methyltransf_11"/>
</dbReference>
<dbReference type="PROSITE" id="PS50127">
    <property type="entry name" value="UBC_2"/>
    <property type="match status" value="1"/>
</dbReference>
<dbReference type="Gene3D" id="3.10.110.10">
    <property type="entry name" value="Ubiquitin Conjugating Enzyme"/>
    <property type="match status" value="1"/>
</dbReference>
<keyword evidence="1" id="KW-0808">Transferase</keyword>
<dbReference type="SMART" id="SM00212">
    <property type="entry name" value="UBCc"/>
    <property type="match status" value="1"/>
</dbReference>
<feature type="active site" description="Glycyl thioester intermediate" evidence="3">
    <location>
        <position position="288"/>
    </location>
</feature>
<reference evidence="7" key="2">
    <citation type="journal article" date="2014" name="Nat. Commun.">
        <title>The cavefish genome reveals candidate genes for eye loss.</title>
        <authorList>
            <person name="McGaugh S.E."/>
            <person name="Gross J.B."/>
            <person name="Aken B."/>
            <person name="Blin M."/>
            <person name="Borowsky R."/>
            <person name="Chalopin D."/>
            <person name="Hinaux H."/>
            <person name="Jeffery W.R."/>
            <person name="Keene A."/>
            <person name="Ma L."/>
            <person name="Minx P."/>
            <person name="Murphy D."/>
            <person name="O'Quin K.E."/>
            <person name="Retaux S."/>
            <person name="Rohner N."/>
            <person name="Searle S.M."/>
            <person name="Stahl B.A."/>
            <person name="Tabin C."/>
            <person name="Volff J.N."/>
            <person name="Yoshizawa M."/>
            <person name="Warren W.C."/>
        </authorList>
    </citation>
    <scope>NUCLEOTIDE SEQUENCE [LARGE SCALE GENOMIC DNA]</scope>
    <source>
        <strain evidence="7">female</strain>
    </source>
</reference>
<dbReference type="Proteomes" id="UP000018467">
    <property type="component" value="Unassembled WGS sequence"/>
</dbReference>
<name>A0A3B1J2W9_ASTMX</name>
<dbReference type="InterPro" id="IPR016135">
    <property type="entry name" value="UBQ-conjugating_enzyme/RWD"/>
</dbReference>
<comment type="similarity">
    <text evidence="4">Belongs to the ubiquitin-conjugating enzyme family.</text>
</comment>
<dbReference type="Pfam" id="PF08241">
    <property type="entry name" value="Methyltransf_11"/>
    <property type="match status" value="1"/>
</dbReference>
<evidence type="ECO:0000313" key="7">
    <source>
        <dbReference type="Proteomes" id="UP000018467"/>
    </source>
</evidence>
<dbReference type="CDD" id="cd02440">
    <property type="entry name" value="AdoMet_MTases"/>
    <property type="match status" value="1"/>
</dbReference>
<dbReference type="InterPro" id="IPR023313">
    <property type="entry name" value="UBQ-conjugating_AS"/>
</dbReference>
<keyword evidence="7" id="KW-1185">Reference proteome</keyword>
<evidence type="ECO:0000256" key="1">
    <source>
        <dbReference type="ARBA" id="ARBA00022679"/>
    </source>
</evidence>
<keyword evidence="4" id="KW-0547">Nucleotide-binding</keyword>
<dbReference type="Gene3D" id="3.40.50.150">
    <property type="entry name" value="Vaccinia Virus protein VP39"/>
    <property type="match status" value="1"/>
</dbReference>
<dbReference type="GO" id="GO:0008757">
    <property type="term" value="F:S-adenosylmethionine-dependent methyltransferase activity"/>
    <property type="evidence" value="ECO:0007669"/>
    <property type="project" value="InterPro"/>
</dbReference>
<proteinExistence type="inferred from homology"/>
<reference evidence="6" key="4">
    <citation type="submission" date="2025-09" db="UniProtKB">
        <authorList>
            <consortium name="Ensembl"/>
        </authorList>
    </citation>
    <scope>IDENTIFICATION</scope>
</reference>
<dbReference type="GeneTree" id="ENSGT00390000010372"/>
<dbReference type="InterPro" id="IPR029063">
    <property type="entry name" value="SAM-dependent_MTases_sf"/>
</dbReference>
<accession>A0A3B1J2W9</accession>
<reference evidence="7" key="1">
    <citation type="submission" date="2013-03" db="EMBL/GenBank/DDBJ databases">
        <authorList>
            <person name="Jeffery W."/>
            <person name="Warren W."/>
            <person name="Wilson R.K."/>
        </authorList>
    </citation>
    <scope>NUCLEOTIDE SEQUENCE</scope>
    <source>
        <strain evidence="7">female</strain>
    </source>
</reference>
<evidence type="ECO:0000313" key="6">
    <source>
        <dbReference type="Ensembl" id="ENSAMXP00000036607.1"/>
    </source>
</evidence>
<keyword evidence="2 4" id="KW-0833">Ubl conjugation pathway</keyword>
<dbReference type="PROSITE" id="PS00183">
    <property type="entry name" value="UBC_1"/>
    <property type="match status" value="1"/>
</dbReference>
<dbReference type="SUPFAM" id="SSF53335">
    <property type="entry name" value="S-adenosyl-L-methionine-dependent methyltransferases"/>
    <property type="match status" value="1"/>
</dbReference>
<feature type="domain" description="UBC core" evidence="5">
    <location>
        <begin position="204"/>
        <end position="322"/>
    </location>
</feature>
<evidence type="ECO:0000256" key="3">
    <source>
        <dbReference type="PROSITE-ProRule" id="PRU10133"/>
    </source>
</evidence>
<dbReference type="GO" id="GO:0005524">
    <property type="term" value="F:ATP binding"/>
    <property type="evidence" value="ECO:0007669"/>
    <property type="project" value="UniProtKB-UniRule"/>
</dbReference>
<dbReference type="STRING" id="7994.ENSAMXP00000036607"/>
<evidence type="ECO:0000256" key="4">
    <source>
        <dbReference type="RuleBase" id="RU362109"/>
    </source>
</evidence>
<dbReference type="InParanoid" id="A0A3B1J2W9"/>
<dbReference type="Pfam" id="PF00179">
    <property type="entry name" value="UQ_con"/>
    <property type="match status" value="1"/>
</dbReference>
<sequence length="322" mass="36165">MLARRLGLQLGRPTRTLGGWLVSKFFKAHNDLLEENAVKLSQIQPDETVLELGHGPGLGLQYAMQKLTGPQGKLLGVDVSEYMHQMALERMQEQILVGKVKLILGDVAAMPFEDHSVDKVFHCNCYYFWPDLQRAAAEIHRVMKPGGLMVTTLRLDRVELLADKKVMPTENWRPEAYMQALESAGFTGVRMENRKHKLIPVKMQRISRLKRELQLLNTEPPPGIHCSFSEENLENIQAQIIGGSGTPFEGGVFNLEIKVPDRYPFEPPQVRFLTPIYHPNIDSAGRICLDALKTATQGGVETFSEHLHGAELHPAPHGRTQP</sequence>
<dbReference type="InterPro" id="IPR000608">
    <property type="entry name" value="UBC"/>
</dbReference>
<dbReference type="Bgee" id="ENSAMXG00000029324">
    <property type="expression patterns" value="Expressed in ovary and 13 other cell types or tissues"/>
</dbReference>
<organism evidence="6 7">
    <name type="scientific">Astyanax mexicanus</name>
    <name type="common">Blind cave fish</name>
    <name type="synonym">Astyanax fasciatus mexicanus</name>
    <dbReference type="NCBI Taxonomy" id="7994"/>
    <lineage>
        <taxon>Eukaryota</taxon>
        <taxon>Metazoa</taxon>
        <taxon>Chordata</taxon>
        <taxon>Craniata</taxon>
        <taxon>Vertebrata</taxon>
        <taxon>Euteleostomi</taxon>
        <taxon>Actinopterygii</taxon>
        <taxon>Neopterygii</taxon>
        <taxon>Teleostei</taxon>
        <taxon>Ostariophysi</taxon>
        <taxon>Characiformes</taxon>
        <taxon>Characoidei</taxon>
        <taxon>Acestrorhamphidae</taxon>
        <taxon>Acestrorhamphinae</taxon>
        <taxon>Astyanax</taxon>
    </lineage>
</organism>
<keyword evidence="4" id="KW-0067">ATP-binding</keyword>
<dbReference type="Ensembl" id="ENSAMXT00000053980.1">
    <property type="protein sequence ID" value="ENSAMXP00000036607.1"/>
    <property type="gene ID" value="ENSAMXG00000029324.1"/>
</dbReference>
<dbReference type="AlphaFoldDB" id="A0A3B1J2W9"/>
<dbReference type="InterPro" id="IPR050113">
    <property type="entry name" value="Ub_conjugating_enzyme"/>
</dbReference>
<dbReference type="SUPFAM" id="SSF54495">
    <property type="entry name" value="UBC-like"/>
    <property type="match status" value="1"/>
</dbReference>
<protein>
    <submittedName>
        <fullName evidence="6">Zgc:194242</fullName>
    </submittedName>
</protein>